<evidence type="ECO:0000313" key="2">
    <source>
        <dbReference type="Proteomes" id="UP000540423"/>
    </source>
</evidence>
<dbReference type="EMBL" id="JACHEM010000008">
    <property type="protein sequence ID" value="MBB6437041.1"/>
    <property type="molecule type" value="Genomic_DNA"/>
</dbReference>
<name>A0A7X0LRJ9_9ACTN</name>
<gene>
    <name evidence="1" type="ORF">HNQ79_003516</name>
</gene>
<sequence>MNTISRLARSALRPPIRSRSDEARRQRARRFALLLALYGIDIGPRIIHGREVTA</sequence>
<protein>
    <submittedName>
        <fullName evidence="1">Uncharacterized protein</fullName>
    </submittedName>
</protein>
<accession>A0A7X0LRJ9</accession>
<evidence type="ECO:0000313" key="1">
    <source>
        <dbReference type="EMBL" id="MBB6437041.1"/>
    </source>
</evidence>
<dbReference type="Proteomes" id="UP000540423">
    <property type="component" value="Unassembled WGS sequence"/>
</dbReference>
<keyword evidence="2" id="KW-1185">Reference proteome</keyword>
<dbReference type="AlphaFoldDB" id="A0A7X0LRJ9"/>
<dbReference type="RefSeq" id="WP_185031999.1">
    <property type="nucleotide sequence ID" value="NZ_BNBN01000001.1"/>
</dbReference>
<reference evidence="1 2" key="1">
    <citation type="submission" date="2020-08" db="EMBL/GenBank/DDBJ databases">
        <title>Genomic Encyclopedia of Type Strains, Phase IV (KMG-IV): sequencing the most valuable type-strain genomes for metagenomic binning, comparative biology and taxonomic classification.</title>
        <authorList>
            <person name="Goeker M."/>
        </authorList>
    </citation>
    <scope>NUCLEOTIDE SEQUENCE [LARGE SCALE GENOMIC DNA]</scope>
    <source>
        <strain evidence="1 2">DSM 40141</strain>
    </source>
</reference>
<comment type="caution">
    <text evidence="1">The sequence shown here is derived from an EMBL/GenBank/DDBJ whole genome shotgun (WGS) entry which is preliminary data.</text>
</comment>
<organism evidence="1 2">
    <name type="scientific">Streptomyces candidus</name>
    <dbReference type="NCBI Taxonomy" id="67283"/>
    <lineage>
        <taxon>Bacteria</taxon>
        <taxon>Bacillati</taxon>
        <taxon>Actinomycetota</taxon>
        <taxon>Actinomycetes</taxon>
        <taxon>Kitasatosporales</taxon>
        <taxon>Streptomycetaceae</taxon>
        <taxon>Streptomyces</taxon>
    </lineage>
</organism>
<proteinExistence type="predicted"/>